<dbReference type="PANTHER" id="PTHR48090">
    <property type="entry name" value="UNDECAPRENYL-PHOSPHATE 4-DEOXY-4-FORMAMIDO-L-ARABINOSE TRANSFERASE-RELATED"/>
    <property type="match status" value="1"/>
</dbReference>
<dbReference type="FunFam" id="3.90.550.10:FF:000079">
    <property type="entry name" value="Probable glycosyl transferase"/>
    <property type="match status" value="1"/>
</dbReference>
<evidence type="ECO:0000256" key="4">
    <source>
        <dbReference type="ARBA" id="ARBA00022679"/>
    </source>
</evidence>
<keyword evidence="12" id="KW-1185">Reference proteome</keyword>
<dbReference type="RefSeq" id="WP_095041706.1">
    <property type="nucleotide sequence ID" value="NZ_LN890655.1"/>
</dbReference>
<evidence type="ECO:0000313" key="12">
    <source>
        <dbReference type="Proteomes" id="UP000215027"/>
    </source>
</evidence>
<dbReference type="SUPFAM" id="SSF53448">
    <property type="entry name" value="Nucleotide-diphospho-sugar transferases"/>
    <property type="match status" value="1"/>
</dbReference>
<evidence type="ECO:0000259" key="10">
    <source>
        <dbReference type="Pfam" id="PF00535"/>
    </source>
</evidence>
<dbReference type="InterPro" id="IPR001173">
    <property type="entry name" value="Glyco_trans_2-like"/>
</dbReference>
<keyword evidence="5 9" id="KW-0812">Transmembrane</keyword>
<dbReference type="EMBL" id="LN890655">
    <property type="protein sequence ID" value="CUS02046.2"/>
    <property type="molecule type" value="Genomic_DNA"/>
</dbReference>
<dbReference type="PANTHER" id="PTHR48090:SF1">
    <property type="entry name" value="PROPHAGE BACTOPRENOL GLUCOSYL TRANSFERASE HOMOLOG"/>
    <property type="match status" value="1"/>
</dbReference>
<gene>
    <name evidence="11" type="ORF">CFX0092_A0165</name>
</gene>
<keyword evidence="2" id="KW-1003">Cell membrane</keyword>
<keyword evidence="7 9" id="KW-0472">Membrane</keyword>
<feature type="transmembrane region" description="Helical" evidence="9">
    <location>
        <begin position="234"/>
        <end position="259"/>
    </location>
</feature>
<feature type="domain" description="Glycosyltransferase 2-like" evidence="10">
    <location>
        <begin position="9"/>
        <end position="171"/>
    </location>
</feature>
<keyword evidence="4 11" id="KW-0808">Transferase</keyword>
<dbReference type="EC" id="2.4.-.-" evidence="11"/>
<keyword evidence="6 9" id="KW-1133">Transmembrane helix</keyword>
<comment type="subcellular location">
    <subcellularLocation>
        <location evidence="1">Cell membrane</location>
        <topology evidence="1">Multi-pass membrane protein</topology>
    </subcellularLocation>
</comment>
<evidence type="ECO:0000256" key="1">
    <source>
        <dbReference type="ARBA" id="ARBA00004651"/>
    </source>
</evidence>
<evidence type="ECO:0000256" key="9">
    <source>
        <dbReference type="SAM" id="Phobius"/>
    </source>
</evidence>
<dbReference type="CDD" id="cd04187">
    <property type="entry name" value="DPM1_like_bac"/>
    <property type="match status" value="1"/>
</dbReference>
<dbReference type="GO" id="GO:0005886">
    <property type="term" value="C:plasma membrane"/>
    <property type="evidence" value="ECO:0007669"/>
    <property type="project" value="UniProtKB-SubCell"/>
</dbReference>
<reference evidence="11" key="1">
    <citation type="submission" date="2016-01" db="EMBL/GenBank/DDBJ databases">
        <authorList>
            <person name="Mcilroy J.S."/>
            <person name="Karst M S."/>
            <person name="Albertsen M."/>
        </authorList>
    </citation>
    <scope>NUCLEOTIDE SEQUENCE</scope>
    <source>
        <strain evidence="11">Cfx-K</strain>
    </source>
</reference>
<comment type="similarity">
    <text evidence="8">Belongs to the glycosyltransferase 2 family. GtrB subfamily.</text>
</comment>
<dbReference type="AlphaFoldDB" id="A0A160SXX8"/>
<evidence type="ECO:0000256" key="3">
    <source>
        <dbReference type="ARBA" id="ARBA00022676"/>
    </source>
</evidence>
<evidence type="ECO:0000256" key="6">
    <source>
        <dbReference type="ARBA" id="ARBA00022989"/>
    </source>
</evidence>
<evidence type="ECO:0000256" key="7">
    <source>
        <dbReference type="ARBA" id="ARBA00023136"/>
    </source>
</evidence>
<keyword evidence="3 11" id="KW-0328">Glycosyltransferase</keyword>
<evidence type="ECO:0000256" key="8">
    <source>
        <dbReference type="ARBA" id="ARBA00038152"/>
    </source>
</evidence>
<dbReference type="InterPro" id="IPR029044">
    <property type="entry name" value="Nucleotide-diphossugar_trans"/>
</dbReference>
<evidence type="ECO:0000313" key="11">
    <source>
        <dbReference type="EMBL" id="CUS02046.2"/>
    </source>
</evidence>
<organism evidence="11 12">
    <name type="scientific">Candidatus Promineifilum breve</name>
    <dbReference type="NCBI Taxonomy" id="1806508"/>
    <lineage>
        <taxon>Bacteria</taxon>
        <taxon>Bacillati</taxon>
        <taxon>Chloroflexota</taxon>
        <taxon>Ardenticatenia</taxon>
        <taxon>Candidatus Promineifilales</taxon>
        <taxon>Candidatus Promineifilaceae</taxon>
        <taxon>Candidatus Promineifilum</taxon>
    </lineage>
</organism>
<dbReference type="OrthoDB" id="9807778at2"/>
<feature type="transmembrane region" description="Helical" evidence="9">
    <location>
        <begin position="271"/>
        <end position="293"/>
    </location>
</feature>
<proteinExistence type="inferred from homology"/>
<evidence type="ECO:0000256" key="2">
    <source>
        <dbReference type="ARBA" id="ARBA00022475"/>
    </source>
</evidence>
<accession>A0A160SXX8</accession>
<dbReference type="KEGG" id="pbf:CFX0092_A0165"/>
<dbReference type="GO" id="GO:0016757">
    <property type="term" value="F:glycosyltransferase activity"/>
    <property type="evidence" value="ECO:0007669"/>
    <property type="project" value="UniProtKB-KW"/>
</dbReference>
<dbReference type="Pfam" id="PF00535">
    <property type="entry name" value="Glycos_transf_2"/>
    <property type="match status" value="1"/>
</dbReference>
<dbReference type="Gene3D" id="3.90.550.10">
    <property type="entry name" value="Spore Coat Polysaccharide Biosynthesis Protein SpsA, Chain A"/>
    <property type="match status" value="1"/>
</dbReference>
<dbReference type="Proteomes" id="UP000215027">
    <property type="component" value="Chromosome I"/>
</dbReference>
<dbReference type="InterPro" id="IPR050256">
    <property type="entry name" value="Glycosyltransferase_2"/>
</dbReference>
<protein>
    <submittedName>
        <fullName evidence="11">Enzyme</fullName>
        <ecNumber evidence="11">2.4.-.-</ecNumber>
    </submittedName>
</protein>
<evidence type="ECO:0000256" key="5">
    <source>
        <dbReference type="ARBA" id="ARBA00022692"/>
    </source>
</evidence>
<name>A0A160SXX8_9CHLR</name>
<sequence length="332" mass="37008">MAKNRELISIVAPVYNEEGVLDALYERVRAVLDGAGEEWELVLVNDGSRDRSAEVIAQLHERDPRVKGISFSRNFGFQIAATAGLDYARGDAVILTDADLQDPPEVYPAMLAQWRAGYDVVYGVRASRQGETWFKLTTAKLFYRLIHRITSINIPLDTGDFRLMDRRVINSLRGMNERNRFLRGMVPWIGFRQIGVEYNREARYAGEAKFTSVKKMLPFALDAITSFSYFPLQLATILGFVIAAISVVAILAVVLVRLLGPHEPLLGQATTLVAVLFLGSVQLISLGIIGEYLGRIYDEVKGRPLYLIQESWGLEEGPLGRFAPPMGPNSTD</sequence>